<protein>
    <submittedName>
        <fullName evidence="2">DUF45 domain-containing protein</fullName>
    </submittedName>
</protein>
<dbReference type="AlphaFoldDB" id="A0A9D1J6Y6"/>
<evidence type="ECO:0000313" key="2">
    <source>
        <dbReference type="EMBL" id="HIR63381.1"/>
    </source>
</evidence>
<dbReference type="PANTHER" id="PTHR30399:SF1">
    <property type="entry name" value="UTP PYROPHOSPHATASE"/>
    <property type="match status" value="1"/>
</dbReference>
<dbReference type="PANTHER" id="PTHR30399">
    <property type="entry name" value="UNCHARACTERIZED PROTEIN YGJP"/>
    <property type="match status" value="1"/>
</dbReference>
<dbReference type="InterPro" id="IPR053136">
    <property type="entry name" value="UTP_pyrophosphatase-like"/>
</dbReference>
<comment type="caution">
    <text evidence="2">The sequence shown here is derived from an EMBL/GenBank/DDBJ whole genome shotgun (WGS) entry which is preliminary data.</text>
</comment>
<evidence type="ECO:0000259" key="1">
    <source>
        <dbReference type="Pfam" id="PF01863"/>
    </source>
</evidence>
<feature type="domain" description="YgjP-like metallopeptidase" evidence="1">
    <location>
        <begin position="95"/>
        <end position="185"/>
    </location>
</feature>
<name>A0A9D1J6Y6_9BACT</name>
<dbReference type="Gene3D" id="3.30.2010.10">
    <property type="entry name" value="Metalloproteases ('zincins'), catalytic domain"/>
    <property type="match status" value="1"/>
</dbReference>
<reference evidence="2" key="1">
    <citation type="submission" date="2020-10" db="EMBL/GenBank/DDBJ databases">
        <authorList>
            <person name="Gilroy R."/>
        </authorList>
    </citation>
    <scope>NUCLEOTIDE SEQUENCE</scope>
    <source>
        <strain evidence="2">ChiHjej13B12-12457</strain>
    </source>
</reference>
<organism evidence="2 3">
    <name type="scientific">Candidatus Coprenecus avistercoris</name>
    <dbReference type="NCBI Taxonomy" id="2840730"/>
    <lineage>
        <taxon>Bacteria</taxon>
        <taxon>Pseudomonadati</taxon>
        <taxon>Bacteroidota</taxon>
        <taxon>Bacteroidia</taxon>
        <taxon>Bacteroidales</taxon>
        <taxon>Rikenellaceae</taxon>
        <taxon>Rikenellaceae incertae sedis</taxon>
        <taxon>Candidatus Coprenecus</taxon>
    </lineage>
</organism>
<gene>
    <name evidence="2" type="ORF">IAC94_07680</name>
</gene>
<evidence type="ECO:0000313" key="3">
    <source>
        <dbReference type="Proteomes" id="UP000886744"/>
    </source>
</evidence>
<dbReference type="Proteomes" id="UP000886744">
    <property type="component" value="Unassembled WGS sequence"/>
</dbReference>
<dbReference type="InterPro" id="IPR002725">
    <property type="entry name" value="YgjP-like_metallopeptidase"/>
</dbReference>
<sequence>MPRANLQKLISVPGIGEVRLTKRAGSVRLRISVSPRSGVAVSMPRHVPWSAGIRFLEAKRQWVEAALQRQALIQQKTIREGRTAAVPEDPAALERMREQARATLVPRLREATDRFGFPFRGRVTIKNNVSNWGSCSSKGNINLNIRLIILPEHLQDYVILHELCHLRHQNHGPQFHALLDSLLGGREADLRRELRGWRII</sequence>
<accession>A0A9D1J6Y6</accession>
<reference evidence="2" key="2">
    <citation type="journal article" date="2021" name="PeerJ">
        <title>Extensive microbial diversity within the chicken gut microbiome revealed by metagenomics and culture.</title>
        <authorList>
            <person name="Gilroy R."/>
            <person name="Ravi A."/>
            <person name="Getino M."/>
            <person name="Pursley I."/>
            <person name="Horton D.L."/>
            <person name="Alikhan N.F."/>
            <person name="Baker D."/>
            <person name="Gharbi K."/>
            <person name="Hall N."/>
            <person name="Watson M."/>
            <person name="Adriaenssens E.M."/>
            <person name="Foster-Nyarko E."/>
            <person name="Jarju S."/>
            <person name="Secka A."/>
            <person name="Antonio M."/>
            <person name="Oren A."/>
            <person name="Chaudhuri R.R."/>
            <person name="La Ragione R."/>
            <person name="Hildebrand F."/>
            <person name="Pallen M.J."/>
        </authorList>
    </citation>
    <scope>NUCLEOTIDE SEQUENCE</scope>
    <source>
        <strain evidence="2">ChiHjej13B12-12457</strain>
    </source>
</reference>
<dbReference type="EMBL" id="DVHI01000096">
    <property type="protein sequence ID" value="HIR63381.1"/>
    <property type="molecule type" value="Genomic_DNA"/>
</dbReference>
<dbReference type="Pfam" id="PF01863">
    <property type="entry name" value="YgjP-like"/>
    <property type="match status" value="1"/>
</dbReference>
<proteinExistence type="predicted"/>
<dbReference type="CDD" id="cd07344">
    <property type="entry name" value="M48_yhfN_like"/>
    <property type="match status" value="1"/>
</dbReference>